<reference evidence="1 2" key="1">
    <citation type="journal article" date="2015" name="Nature">
        <title>rRNA introns, odd ribosomes, and small enigmatic genomes across a large radiation of phyla.</title>
        <authorList>
            <person name="Brown C.T."/>
            <person name="Hug L.A."/>
            <person name="Thomas B.C."/>
            <person name="Sharon I."/>
            <person name="Castelle C.J."/>
            <person name="Singh A."/>
            <person name="Wilkins M.J."/>
            <person name="Williams K.H."/>
            <person name="Banfield J.F."/>
        </authorList>
    </citation>
    <scope>NUCLEOTIDE SEQUENCE [LARGE SCALE GENOMIC DNA]</scope>
</reference>
<sequence length="52" mass="6111">MAARRARCDLYQHFDDWDELSVTQQERYEGQAMDETRAAAQILINTHELKGQ</sequence>
<organism evidence="1 2">
    <name type="scientific">Candidatus Gottesmanbacteria bacterium GW2011_GWB1_49_7</name>
    <dbReference type="NCBI Taxonomy" id="1618448"/>
    <lineage>
        <taxon>Bacteria</taxon>
        <taxon>Candidatus Gottesmaniibacteriota</taxon>
    </lineage>
</organism>
<protein>
    <submittedName>
        <fullName evidence="1">Uncharacterized protein</fullName>
    </submittedName>
</protein>
<gene>
    <name evidence="1" type="ORF">UY48_C0008G0024</name>
</gene>
<name>A0A0G1Z272_9BACT</name>
<evidence type="ECO:0000313" key="1">
    <source>
        <dbReference type="EMBL" id="KKW12849.1"/>
    </source>
</evidence>
<dbReference type="EMBL" id="LCQD01000008">
    <property type="protein sequence ID" value="KKW12849.1"/>
    <property type="molecule type" value="Genomic_DNA"/>
</dbReference>
<dbReference type="Proteomes" id="UP000034588">
    <property type="component" value="Unassembled WGS sequence"/>
</dbReference>
<comment type="caution">
    <text evidence="1">The sequence shown here is derived from an EMBL/GenBank/DDBJ whole genome shotgun (WGS) entry which is preliminary data.</text>
</comment>
<evidence type="ECO:0000313" key="2">
    <source>
        <dbReference type="Proteomes" id="UP000034588"/>
    </source>
</evidence>
<dbReference type="AlphaFoldDB" id="A0A0G1Z272"/>
<proteinExistence type="predicted"/>
<accession>A0A0G1Z272</accession>